<feature type="region of interest" description="Disordered" evidence="2">
    <location>
        <begin position="566"/>
        <end position="590"/>
    </location>
</feature>
<dbReference type="Proteomes" id="UP001521785">
    <property type="component" value="Unassembled WGS sequence"/>
</dbReference>
<dbReference type="Pfam" id="PF13758">
    <property type="entry name" value="Prefoldin_3"/>
    <property type="match status" value="1"/>
</dbReference>
<dbReference type="InterPro" id="IPR009053">
    <property type="entry name" value="Prefoldin"/>
</dbReference>
<feature type="compositionally biased region" description="Basic and acidic residues" evidence="2">
    <location>
        <begin position="179"/>
        <end position="192"/>
    </location>
</feature>
<feature type="coiled-coil region" evidence="1">
    <location>
        <begin position="93"/>
        <end position="134"/>
    </location>
</feature>
<sequence length="606" mass="67266">MATTAQQTMESVESRRVQLEETVAKFRKALDHWSTWEMEYQILKEELQAAGSPSPSQMAEIGRDIQGKLVDEKEVEVLLGKSLPSKRTANQVIDMITRRLDYVEQNRETVEKQLDKAQKQLEALEMLTDQGMQNEEGLPMMDIEEQLDDDDNVVSSSVTQPGKVAPELVEALRKAGVQKTEDKTSKGERNMVDKPPTSPTPPIPAPSTSLPAPDTTLKSTHVSNSAEESEKSSVTTLKGKSKTFEAPKKSVSFANDVRVETFEKPKTLQDDVRNWNLPPGAKIYEVDDESEDILDKAVVPDTDTPEEAALRREMLQYGLSENNDVVAELELEDDDEDMDDDYDEDYEGYDSEVSEQEDKYGRSTRRVLSDDYVQEMRELEKKLNARMLENIGPGSDLVDKADDARTLRVRKDDEFEQSVSIAAASSDVAASKKGVRFANDADMSNTSELTAEPSVPIRLPSTISDTIVERAASVPHLPPAPSKPAKVSRFKSTRPNANGHPVMLSTPSVPEPPPVPTGPSGSVLASSISEHTPHPSEPQVPDEFNPVLHNREITAEYHKLRNKIISQQGGFKSTEEDQDDPLVEERNGKTKRVSRFKAAKLKAEGL</sequence>
<feature type="region of interest" description="Disordered" evidence="2">
    <location>
        <begin position="153"/>
        <end position="245"/>
    </location>
</feature>
<comment type="caution">
    <text evidence="4">The sequence shown here is derived from an EMBL/GenBank/DDBJ whole genome shotgun (WGS) entry which is preliminary data.</text>
</comment>
<dbReference type="PANTHER" id="PTHR15111:SF0">
    <property type="entry name" value="UNCONVENTIONAL PREFOLDIN RPB5 INTERACTOR 1"/>
    <property type="match status" value="1"/>
</dbReference>
<feature type="domain" description="DUF3835" evidence="3">
    <location>
        <begin position="524"/>
        <end position="601"/>
    </location>
</feature>
<reference evidence="4 5" key="1">
    <citation type="submission" date="2024-02" db="EMBL/GenBank/DDBJ databases">
        <title>De novo assembly and annotation of 12 fungi associated with fruit tree decline syndrome in Ontario, Canada.</title>
        <authorList>
            <person name="Sulman M."/>
            <person name="Ellouze W."/>
            <person name="Ilyukhin E."/>
        </authorList>
    </citation>
    <scope>NUCLEOTIDE SEQUENCE [LARGE SCALE GENOMIC DNA]</scope>
    <source>
        <strain evidence="4 5">M42-189</strain>
    </source>
</reference>
<feature type="compositionally biased region" description="Polar residues" evidence="2">
    <location>
        <begin position="216"/>
        <end position="238"/>
    </location>
</feature>
<organism evidence="4 5">
    <name type="scientific">Paraconiothyrium brasiliense</name>
    <dbReference type="NCBI Taxonomy" id="300254"/>
    <lineage>
        <taxon>Eukaryota</taxon>
        <taxon>Fungi</taxon>
        <taxon>Dikarya</taxon>
        <taxon>Ascomycota</taxon>
        <taxon>Pezizomycotina</taxon>
        <taxon>Dothideomycetes</taxon>
        <taxon>Pleosporomycetidae</taxon>
        <taxon>Pleosporales</taxon>
        <taxon>Massarineae</taxon>
        <taxon>Didymosphaeriaceae</taxon>
        <taxon>Paraconiothyrium</taxon>
    </lineage>
</organism>
<dbReference type="InterPro" id="IPR052255">
    <property type="entry name" value="RNA_pol_II_subunit5-mediator"/>
</dbReference>
<feature type="compositionally biased region" description="Acidic residues" evidence="2">
    <location>
        <begin position="330"/>
        <end position="355"/>
    </location>
</feature>
<feature type="region of interest" description="Disordered" evidence="2">
    <location>
        <begin position="437"/>
        <end position="457"/>
    </location>
</feature>
<dbReference type="InterPro" id="IPR039553">
    <property type="entry name" value="Prefoldin-like"/>
</dbReference>
<dbReference type="Gene3D" id="1.10.287.370">
    <property type="match status" value="1"/>
</dbReference>
<dbReference type="SUPFAM" id="SSF46579">
    <property type="entry name" value="Prefoldin"/>
    <property type="match status" value="1"/>
</dbReference>
<evidence type="ECO:0000256" key="1">
    <source>
        <dbReference type="SAM" id="Coils"/>
    </source>
</evidence>
<feature type="region of interest" description="Disordered" evidence="2">
    <location>
        <begin position="330"/>
        <end position="363"/>
    </location>
</feature>
<accession>A0ABR3S2W0</accession>
<proteinExistence type="predicted"/>
<name>A0ABR3S2W0_9PLEO</name>
<dbReference type="PANTHER" id="PTHR15111">
    <property type="entry name" value="RNA POLYMERASE II SUBUNIT 5-MEDIATING PROTEIN NNX3"/>
    <property type="match status" value="1"/>
</dbReference>
<protein>
    <recommendedName>
        <fullName evidence="3">DUF3835 domain-containing protein</fullName>
    </recommendedName>
</protein>
<keyword evidence="1" id="KW-0175">Coiled coil</keyword>
<dbReference type="Pfam" id="PF12927">
    <property type="entry name" value="DUF3835"/>
    <property type="match status" value="1"/>
</dbReference>
<evidence type="ECO:0000259" key="3">
    <source>
        <dbReference type="Pfam" id="PF12927"/>
    </source>
</evidence>
<evidence type="ECO:0000313" key="4">
    <source>
        <dbReference type="EMBL" id="KAL1610557.1"/>
    </source>
</evidence>
<feature type="compositionally biased region" description="Pro residues" evidence="2">
    <location>
        <begin position="196"/>
        <end position="205"/>
    </location>
</feature>
<feature type="region of interest" description="Disordered" evidence="2">
    <location>
        <begin position="470"/>
        <end position="544"/>
    </location>
</feature>
<dbReference type="EMBL" id="JAKJXO020000002">
    <property type="protein sequence ID" value="KAL1610557.1"/>
    <property type="molecule type" value="Genomic_DNA"/>
</dbReference>
<evidence type="ECO:0000256" key="2">
    <source>
        <dbReference type="SAM" id="MobiDB-lite"/>
    </source>
</evidence>
<keyword evidence="5" id="KW-1185">Reference proteome</keyword>
<gene>
    <name evidence="4" type="ORF">SLS60_002226</name>
</gene>
<evidence type="ECO:0000313" key="5">
    <source>
        <dbReference type="Proteomes" id="UP001521785"/>
    </source>
</evidence>
<dbReference type="InterPro" id="IPR024325">
    <property type="entry name" value="DUF3835"/>
</dbReference>
<feature type="coiled-coil region" evidence="1">
    <location>
        <begin position="2"/>
        <end position="29"/>
    </location>
</feature>